<gene>
    <name evidence="2" type="ORF">CPB83DRAFT_850221</name>
</gene>
<feature type="compositionally biased region" description="Low complexity" evidence="1">
    <location>
        <begin position="97"/>
        <end position="110"/>
    </location>
</feature>
<dbReference type="OrthoDB" id="2505950at2759"/>
<dbReference type="EMBL" id="MU157838">
    <property type="protein sequence ID" value="KAF9530739.1"/>
    <property type="molecule type" value="Genomic_DNA"/>
</dbReference>
<proteinExistence type="predicted"/>
<protein>
    <submittedName>
        <fullName evidence="2">Uncharacterized protein</fullName>
    </submittedName>
</protein>
<evidence type="ECO:0000313" key="3">
    <source>
        <dbReference type="Proteomes" id="UP000807306"/>
    </source>
</evidence>
<dbReference type="AlphaFoldDB" id="A0A9P6ELE9"/>
<organism evidence="2 3">
    <name type="scientific">Crepidotus variabilis</name>
    <dbReference type="NCBI Taxonomy" id="179855"/>
    <lineage>
        <taxon>Eukaryota</taxon>
        <taxon>Fungi</taxon>
        <taxon>Dikarya</taxon>
        <taxon>Basidiomycota</taxon>
        <taxon>Agaricomycotina</taxon>
        <taxon>Agaricomycetes</taxon>
        <taxon>Agaricomycetidae</taxon>
        <taxon>Agaricales</taxon>
        <taxon>Agaricineae</taxon>
        <taxon>Crepidotaceae</taxon>
        <taxon>Crepidotus</taxon>
    </lineage>
</organism>
<evidence type="ECO:0000313" key="2">
    <source>
        <dbReference type="EMBL" id="KAF9530739.1"/>
    </source>
</evidence>
<reference evidence="2" key="1">
    <citation type="submission" date="2020-11" db="EMBL/GenBank/DDBJ databases">
        <authorList>
            <consortium name="DOE Joint Genome Institute"/>
            <person name="Ahrendt S."/>
            <person name="Riley R."/>
            <person name="Andreopoulos W."/>
            <person name="Labutti K."/>
            <person name="Pangilinan J."/>
            <person name="Ruiz-Duenas F.J."/>
            <person name="Barrasa J.M."/>
            <person name="Sanchez-Garcia M."/>
            <person name="Camarero S."/>
            <person name="Miyauchi S."/>
            <person name="Serrano A."/>
            <person name="Linde D."/>
            <person name="Babiker R."/>
            <person name="Drula E."/>
            <person name="Ayuso-Fernandez I."/>
            <person name="Pacheco R."/>
            <person name="Padilla G."/>
            <person name="Ferreira P."/>
            <person name="Barriuso J."/>
            <person name="Kellner H."/>
            <person name="Castanera R."/>
            <person name="Alfaro M."/>
            <person name="Ramirez L."/>
            <person name="Pisabarro A.G."/>
            <person name="Kuo A."/>
            <person name="Tritt A."/>
            <person name="Lipzen A."/>
            <person name="He G."/>
            <person name="Yan M."/>
            <person name="Ng V."/>
            <person name="Cullen D."/>
            <person name="Martin F."/>
            <person name="Rosso M.-N."/>
            <person name="Henrissat B."/>
            <person name="Hibbett D."/>
            <person name="Martinez A.T."/>
            <person name="Grigoriev I.V."/>
        </authorList>
    </citation>
    <scope>NUCLEOTIDE SEQUENCE</scope>
    <source>
        <strain evidence="2">CBS 506.95</strain>
    </source>
</reference>
<keyword evidence="3" id="KW-1185">Reference proteome</keyword>
<accession>A0A9P6ELE9</accession>
<evidence type="ECO:0000256" key="1">
    <source>
        <dbReference type="SAM" id="MobiDB-lite"/>
    </source>
</evidence>
<name>A0A9P6ELE9_9AGAR</name>
<sequence length="125" mass="13403">MSTWFDVFALVATIAVFGAVAYGAVYAINSINEGVNSTKENLKSKGYHVSSSGVSVKTQKRFNKEDEIDAAQRGIINVMSAASFRKGEEPVAPQMTKSLSNSSSKSGKGNSTEDKKKRKVFGSKS</sequence>
<dbReference type="Proteomes" id="UP000807306">
    <property type="component" value="Unassembled WGS sequence"/>
</dbReference>
<comment type="caution">
    <text evidence="2">The sequence shown here is derived from an EMBL/GenBank/DDBJ whole genome shotgun (WGS) entry which is preliminary data.</text>
</comment>
<feature type="compositionally biased region" description="Basic residues" evidence="1">
    <location>
        <begin position="116"/>
        <end position="125"/>
    </location>
</feature>
<feature type="region of interest" description="Disordered" evidence="1">
    <location>
        <begin position="86"/>
        <end position="125"/>
    </location>
</feature>